<keyword evidence="9" id="KW-1185">Reference proteome</keyword>
<feature type="domain" description="Ig-like" evidence="7">
    <location>
        <begin position="1"/>
        <end position="70"/>
    </location>
</feature>
<dbReference type="Proteomes" id="UP001239994">
    <property type="component" value="Unassembled WGS sequence"/>
</dbReference>
<dbReference type="InterPro" id="IPR007110">
    <property type="entry name" value="Ig-like_dom"/>
</dbReference>
<keyword evidence="4 6" id="KW-0472">Membrane</keyword>
<organism evidence="8 9">
    <name type="scientific">Electrophorus voltai</name>
    <dbReference type="NCBI Taxonomy" id="2609070"/>
    <lineage>
        <taxon>Eukaryota</taxon>
        <taxon>Metazoa</taxon>
        <taxon>Chordata</taxon>
        <taxon>Craniata</taxon>
        <taxon>Vertebrata</taxon>
        <taxon>Euteleostomi</taxon>
        <taxon>Actinopterygii</taxon>
        <taxon>Neopterygii</taxon>
        <taxon>Teleostei</taxon>
        <taxon>Ostariophysi</taxon>
        <taxon>Gymnotiformes</taxon>
        <taxon>Gymnotoidei</taxon>
        <taxon>Gymnotidae</taxon>
        <taxon>Electrophorus</taxon>
    </lineage>
</organism>
<feature type="domain" description="Ig-like" evidence="7">
    <location>
        <begin position="829"/>
        <end position="919"/>
    </location>
</feature>
<dbReference type="Pfam" id="PF08205">
    <property type="entry name" value="C2-set_2"/>
    <property type="match status" value="1"/>
</dbReference>
<comment type="subcellular location">
    <subcellularLocation>
        <location evidence="1">Membrane</location>
        <topology evidence="1">Single-pass membrane protein</topology>
    </subcellularLocation>
</comment>
<feature type="domain" description="Ig-like" evidence="7">
    <location>
        <begin position="510"/>
        <end position="594"/>
    </location>
</feature>
<evidence type="ECO:0000259" key="7">
    <source>
        <dbReference type="PROSITE" id="PS50835"/>
    </source>
</evidence>
<feature type="transmembrane region" description="Helical" evidence="6">
    <location>
        <begin position="1868"/>
        <end position="1885"/>
    </location>
</feature>
<feature type="domain" description="Ig-like" evidence="7">
    <location>
        <begin position="733"/>
        <end position="819"/>
    </location>
</feature>
<feature type="domain" description="Ig-like" evidence="7">
    <location>
        <begin position="1371"/>
        <end position="1459"/>
    </location>
</feature>
<evidence type="ECO:0000256" key="6">
    <source>
        <dbReference type="SAM" id="Phobius"/>
    </source>
</evidence>
<dbReference type="Gene3D" id="2.60.40.10">
    <property type="entry name" value="Immunoglobulins"/>
    <property type="match status" value="12"/>
</dbReference>
<dbReference type="InterPro" id="IPR013162">
    <property type="entry name" value="CD80_C2-set"/>
</dbReference>
<dbReference type="PANTHER" id="PTHR46484:SF7">
    <property type="entry name" value="MYELIN-ASSOCIATED GLYCOPROTEIN-LIKE-RELATED"/>
    <property type="match status" value="1"/>
</dbReference>
<feature type="transmembrane region" description="Helical" evidence="6">
    <location>
        <begin position="1474"/>
        <end position="1496"/>
    </location>
</feature>
<dbReference type="SMART" id="SM00409">
    <property type="entry name" value="IG"/>
    <property type="match status" value="7"/>
</dbReference>
<sequence length="1886" mass="213606">MYFVEGEHALFKCSVRHTSPSHPPKLTWSRSEGQVHYSHNKIHEGTWQVEALLSFTKKEQDHNTEIRCKAVFHRDKETEAKFKMFVKGKARKALYLSIIIFVVLFASSFNVSITQLTDIFIFHLPVIFIGVLSDKWKVNVAPKIEALVTSCVVMPCTFQYPGSKVPNSGVRGIWHKQNNRDDIIYHEDSKRVADNFKGRTRLIGDLGQKNCTLELLDVRDHDNGPFCFRSEVLTIDNYSFEQNCVTISMISNPPQPKLQYMKSLVLGHPDIFKCFIRHTCPSHPPSLTWSHLNKLAHVHHKVLHEGIWEVESILAFIPTEQDDHRDITCKVDFYGHKTTSITEQIYIRKESGTSILFGVACFFMAKKYNCLPKMFLYYRSRYRRDTDMHIDNRYVSLLDMIDKIASAEKPIIQILGGNQTGDLISVQCSTYHSCPYQSPTLSLSGLENKKGLNDHMETIYRNDGKWETILTRKGVVQSVSQTVRCNVRHQGGLSESATKTHKASCAIYQPQITPDANTEFLEGVETEILCSVMYICPENRPYITWKGVEIPASMFFVKDETRSILKFMAKASDQGKVITCQAEFKGNVQSASITLRIKRSMFSRDWTFSMPKAITGLPGSCVVIPCSFDFKTSQPKNVKVKWYKFSSTEYPLVYGESTQNIIGSFRDKTSLFGAPNEGNCSLKIQPLEKQHNQERLYPWMDPNSIETYHREKYEDVTITLAVSGHNADVIEKPQVDIIGIPKVGEQITLSCSVSHTCPPTPPTLKLNISRGTESLMHIPLSEGKWKTVKEATWDVQEDDNSVSCTVSYPSGQTSKAEVSLNPLCDFDSPKISPREDETMEGIEKIFNCSVQHTCEKQKPIITWNYQHMEYSAETQQISSKTWKTVSVLKFKASRDDHGKKLICTAQSVDGQKVDSVDLKVKRGRSSVDWTYSMPIKIKGLRGSCMVIPCTFDFKTTQPGNIIVKWYLDSSRGYPLVYAQNGENIVGKYHGKTKLYGLPSERNCSLEINTLELDHNGDRLYPWMDPKPVEAFHKENYDSSVEIQVTAQADKPKLSITGIPRVGEQITVSCSVYHTCPSSPPNLLLGEVPLNIRTVHTPMQNGLWEFIRHYTFSIREDDHHVTCKATFQGGQISEAQINLNAQCIHKDIIIDPEEADVIEGFGKNFTCTVFHSCKKEPPTISWNYKDMPETSGIKKYGVSWTTYSNILFLASMEDHGKKLICTAKFPDVQITASVVLQVLSEFFKSFVLFSISAVHVLEANVFPRISALTRSCVVIPCSFKTGDEPLTRLRSLWITRKGEYVFHTGQSNVLDNFKGRTQLLGNPDEQNCTLEIDNVQPHDNGPFCFRAERGNDKYRFNHSCVFISMKASPNKPVISDLPEEMEPGKRFKIQCSITHTCSSHPPTITWNVPAAREVMSHTDIGAGQWETTSTITFIPTGYEKEENLICSALFWRGKKQESVTYLSVKRYEGLGMDTIGPYIIVPLLLLCIIAGILFIIYKRRRRKMSGLRHVLSWIRTWCYSADDCEAIYFIFLLTTLRIPVHVCDSRFRASAPRFDFIIFLTTLHTLKERHTLSYIIHKIALSFLVTDSQPGRGRNKGKETWENLTQTAKILLITPSSGGRIAFFMDQVETSLPETSELLKIVFTLKRVLHCPIRALNEGISLALMTLSEHGNSELGHKHLSKQLQNELSDTLRPRDPADLHDTRRHYDLMTCTAASIRNMALLYRLKDSLLQRDADYEDYSPMYEQTEGSGGIIEGMMKFPIPPRCPAGSLGYRHPRETRAGPLAPLPTTTVSLHLQNDCLLIELRRSYGKRSSPPVQETQAKFWGRKSVEESEISWKGVRGPVSYKYDTGTWSESSNGSKQTQEGSSMIIIIAAVSVVALAIAAVV</sequence>
<proteinExistence type="predicted"/>
<dbReference type="InterPro" id="IPR036179">
    <property type="entry name" value="Ig-like_dom_sf"/>
</dbReference>
<dbReference type="EMBL" id="JAROKS010000025">
    <property type="protein sequence ID" value="KAK1786348.1"/>
    <property type="molecule type" value="Genomic_DNA"/>
</dbReference>
<comment type="caution">
    <text evidence="8">The sequence shown here is derived from an EMBL/GenBank/DDBJ whole genome shotgun (WGS) entry which is preliminary data.</text>
</comment>
<feature type="non-terminal residue" evidence="8">
    <location>
        <position position="1"/>
    </location>
</feature>
<evidence type="ECO:0000256" key="1">
    <source>
        <dbReference type="ARBA" id="ARBA00004167"/>
    </source>
</evidence>
<evidence type="ECO:0000313" key="9">
    <source>
        <dbReference type="Proteomes" id="UP001239994"/>
    </source>
</evidence>
<keyword evidence="2 6" id="KW-0812">Transmembrane</keyword>
<dbReference type="InterPro" id="IPR003599">
    <property type="entry name" value="Ig_sub"/>
</dbReference>
<protein>
    <recommendedName>
        <fullName evidence="7">Ig-like domain-containing protein</fullName>
    </recommendedName>
</protein>
<evidence type="ECO:0000256" key="2">
    <source>
        <dbReference type="ARBA" id="ARBA00022692"/>
    </source>
</evidence>
<dbReference type="GO" id="GO:0016020">
    <property type="term" value="C:membrane"/>
    <property type="evidence" value="ECO:0007669"/>
    <property type="project" value="UniProtKB-SubCell"/>
</dbReference>
<accession>A0AAD9DMJ3</accession>
<gene>
    <name evidence="8" type="ORF">P4O66_018037</name>
</gene>
<dbReference type="PANTHER" id="PTHR46484">
    <property type="entry name" value="SI:CH211-171H4.5-RELATED"/>
    <property type="match status" value="1"/>
</dbReference>
<keyword evidence="5" id="KW-1015">Disulfide bond</keyword>
<evidence type="ECO:0000256" key="5">
    <source>
        <dbReference type="ARBA" id="ARBA00023157"/>
    </source>
</evidence>
<feature type="transmembrane region" description="Helical" evidence="6">
    <location>
        <begin position="93"/>
        <end position="113"/>
    </location>
</feature>
<dbReference type="InterPro" id="IPR013106">
    <property type="entry name" value="Ig_V-set"/>
</dbReference>
<keyword evidence="3 6" id="KW-1133">Transmembrane helix</keyword>
<reference evidence="8" key="1">
    <citation type="submission" date="2023-03" db="EMBL/GenBank/DDBJ databases">
        <title>Electrophorus voltai genome.</title>
        <authorList>
            <person name="Bian C."/>
        </authorList>
    </citation>
    <scope>NUCLEOTIDE SEQUENCE</scope>
    <source>
        <strain evidence="8">CB-2022</strain>
        <tissue evidence="8">Muscle</tissue>
    </source>
</reference>
<evidence type="ECO:0000256" key="3">
    <source>
        <dbReference type="ARBA" id="ARBA00022989"/>
    </source>
</evidence>
<evidence type="ECO:0000313" key="8">
    <source>
        <dbReference type="EMBL" id="KAK1786348.1"/>
    </source>
</evidence>
<name>A0AAD9DMJ3_9TELE</name>
<dbReference type="PROSITE" id="PS50835">
    <property type="entry name" value="IG_LIKE"/>
    <property type="match status" value="5"/>
</dbReference>
<dbReference type="InterPro" id="IPR013783">
    <property type="entry name" value="Ig-like_fold"/>
</dbReference>
<dbReference type="Pfam" id="PF07686">
    <property type="entry name" value="V-set"/>
    <property type="match status" value="1"/>
</dbReference>
<dbReference type="SUPFAM" id="SSF48726">
    <property type="entry name" value="Immunoglobulin"/>
    <property type="match status" value="11"/>
</dbReference>
<evidence type="ECO:0000256" key="4">
    <source>
        <dbReference type="ARBA" id="ARBA00023136"/>
    </source>
</evidence>